<dbReference type="AlphaFoldDB" id="A0A1M5Y5T0"/>
<dbReference type="STRING" id="996342.SAMN05443551_0093"/>
<gene>
    <name evidence="2" type="ORF">SAMN05443551_0093</name>
</gene>
<feature type="compositionally biased region" description="Basic and acidic residues" evidence="1">
    <location>
        <begin position="15"/>
        <end position="28"/>
    </location>
</feature>
<dbReference type="Pfam" id="PF14384">
    <property type="entry name" value="BrnA_antitoxin"/>
    <property type="match status" value="1"/>
</dbReference>
<evidence type="ECO:0000313" key="3">
    <source>
        <dbReference type="Proteomes" id="UP000184221"/>
    </source>
</evidence>
<name>A0A1M5Y5T0_9RHOB</name>
<sequence>MKRIKTASLDEIRAMKARGETRPTREDAPELDLPDGFWDDATPEPPKTKQPVTLRVDPDILDFFKSQGPKGHLTRMHAVLRSYVDAQKKRSS</sequence>
<dbReference type="RefSeq" id="WP_245819083.1">
    <property type="nucleotide sequence ID" value="NZ_FQXC01000012.1"/>
</dbReference>
<protein>
    <submittedName>
        <fullName evidence="2">Uncharacterized conserved protein, DUF4415 family</fullName>
    </submittedName>
</protein>
<evidence type="ECO:0000313" key="2">
    <source>
        <dbReference type="EMBL" id="SHI07336.1"/>
    </source>
</evidence>
<dbReference type="Proteomes" id="UP000184221">
    <property type="component" value="Unassembled WGS sequence"/>
</dbReference>
<keyword evidence="3" id="KW-1185">Reference proteome</keyword>
<reference evidence="2 3" key="1">
    <citation type="submission" date="2016-11" db="EMBL/GenBank/DDBJ databases">
        <authorList>
            <person name="Jaros S."/>
            <person name="Januszkiewicz K."/>
            <person name="Wedrychowicz H."/>
        </authorList>
    </citation>
    <scope>NUCLEOTIDE SEQUENCE [LARGE SCALE GENOMIC DNA]</scope>
    <source>
        <strain evidence="2 3">DSM 29431</strain>
    </source>
</reference>
<feature type="compositionally biased region" description="Acidic residues" evidence="1">
    <location>
        <begin position="29"/>
        <end position="42"/>
    </location>
</feature>
<feature type="region of interest" description="Disordered" evidence="1">
    <location>
        <begin position="15"/>
        <end position="52"/>
    </location>
</feature>
<proteinExistence type="predicted"/>
<evidence type="ECO:0000256" key="1">
    <source>
        <dbReference type="SAM" id="MobiDB-lite"/>
    </source>
</evidence>
<accession>A0A1M5Y5T0</accession>
<dbReference type="InterPro" id="IPR025528">
    <property type="entry name" value="BrnA_antitoxin"/>
</dbReference>
<organism evidence="2 3">
    <name type="scientific">Marivita hallyeonensis</name>
    <dbReference type="NCBI Taxonomy" id="996342"/>
    <lineage>
        <taxon>Bacteria</taxon>
        <taxon>Pseudomonadati</taxon>
        <taxon>Pseudomonadota</taxon>
        <taxon>Alphaproteobacteria</taxon>
        <taxon>Rhodobacterales</taxon>
        <taxon>Roseobacteraceae</taxon>
        <taxon>Marivita</taxon>
    </lineage>
</organism>
<dbReference type="EMBL" id="FQXC01000012">
    <property type="protein sequence ID" value="SHI07336.1"/>
    <property type="molecule type" value="Genomic_DNA"/>
</dbReference>